<dbReference type="PROSITE" id="PS50125">
    <property type="entry name" value="GUANYLATE_CYCLASE_2"/>
    <property type="match status" value="1"/>
</dbReference>
<keyword evidence="8" id="KW-0342">GTP-binding</keyword>
<evidence type="ECO:0000259" key="18">
    <source>
        <dbReference type="PROSITE" id="PS50125"/>
    </source>
</evidence>
<feature type="coiled-coil region" evidence="16">
    <location>
        <begin position="442"/>
        <end position="473"/>
    </location>
</feature>
<dbReference type="AlphaFoldDB" id="A0A8K0D8F2"/>
<dbReference type="Gene3D" id="1.10.510.10">
    <property type="entry name" value="Transferase(Phosphotransferase) domain 1"/>
    <property type="match status" value="1"/>
</dbReference>
<keyword evidence="20" id="KW-1185">Reference proteome</keyword>
<comment type="subcellular location">
    <subcellularLocation>
        <location evidence="2">Membrane</location>
        <topology evidence="2">Single-pass type I membrane protein</topology>
    </subcellularLocation>
</comment>
<dbReference type="CDD" id="cd14042">
    <property type="entry name" value="PK_GC-A_B"/>
    <property type="match status" value="1"/>
</dbReference>
<accession>A0A8K0D8F2</accession>
<gene>
    <name evidence="19" type="ORF">ILUMI_06885</name>
</gene>
<dbReference type="FunFam" id="1.10.510.10:FF:000420">
    <property type="entry name" value="Guanylate cyclase"/>
    <property type="match status" value="1"/>
</dbReference>
<dbReference type="SUPFAM" id="SSF55073">
    <property type="entry name" value="Nucleotide cyclase"/>
    <property type="match status" value="1"/>
</dbReference>
<protein>
    <recommendedName>
        <fullName evidence="3 15">Guanylate cyclase</fullName>
        <ecNumber evidence="3 15">4.6.1.2</ecNumber>
    </recommendedName>
</protein>
<dbReference type="Pfam" id="PF07714">
    <property type="entry name" value="PK_Tyr_Ser-Thr"/>
    <property type="match status" value="1"/>
</dbReference>
<dbReference type="Pfam" id="PF00211">
    <property type="entry name" value="Guanylate_cyc"/>
    <property type="match status" value="1"/>
</dbReference>
<evidence type="ECO:0000256" key="6">
    <source>
        <dbReference type="ARBA" id="ARBA00022741"/>
    </source>
</evidence>
<feature type="domain" description="Protein kinase" evidence="17">
    <location>
        <begin position="136"/>
        <end position="434"/>
    </location>
</feature>
<dbReference type="InterPro" id="IPR028082">
    <property type="entry name" value="Peripla_BP_I"/>
</dbReference>
<evidence type="ECO:0000256" key="4">
    <source>
        <dbReference type="ARBA" id="ARBA00022692"/>
    </source>
</evidence>
<comment type="similarity">
    <text evidence="14">Belongs to the adenylyl cyclase class-4/guanylyl cyclase family.</text>
</comment>
<dbReference type="PROSITE" id="PS50011">
    <property type="entry name" value="PROTEIN_KINASE_DOM"/>
    <property type="match status" value="1"/>
</dbReference>
<keyword evidence="9" id="KW-0472">Membrane</keyword>
<dbReference type="SMART" id="SM00044">
    <property type="entry name" value="CYCc"/>
    <property type="match status" value="1"/>
</dbReference>
<evidence type="ECO:0000256" key="7">
    <source>
        <dbReference type="ARBA" id="ARBA00022989"/>
    </source>
</evidence>
<dbReference type="InterPro" id="IPR029787">
    <property type="entry name" value="Nucleotide_cyclase"/>
</dbReference>
<evidence type="ECO:0000256" key="14">
    <source>
        <dbReference type="RuleBase" id="RU000405"/>
    </source>
</evidence>
<dbReference type="GO" id="GO:0007168">
    <property type="term" value="P:receptor guanylyl cyclase signaling pathway"/>
    <property type="evidence" value="ECO:0007669"/>
    <property type="project" value="TreeGrafter"/>
</dbReference>
<evidence type="ECO:0000256" key="5">
    <source>
        <dbReference type="ARBA" id="ARBA00022729"/>
    </source>
</evidence>
<evidence type="ECO:0000256" key="11">
    <source>
        <dbReference type="ARBA" id="ARBA00023180"/>
    </source>
</evidence>
<dbReference type="EC" id="4.6.1.2" evidence="3 15"/>
<keyword evidence="12 14" id="KW-0456">Lyase</keyword>
<dbReference type="InterPro" id="IPR011645">
    <property type="entry name" value="HNOB_dom_associated"/>
</dbReference>
<dbReference type="InterPro" id="IPR011009">
    <property type="entry name" value="Kinase-like_dom_sf"/>
</dbReference>
<dbReference type="GO" id="GO:0004383">
    <property type="term" value="F:guanylate cyclase activity"/>
    <property type="evidence" value="ECO:0007669"/>
    <property type="project" value="UniProtKB-EC"/>
</dbReference>
<evidence type="ECO:0000256" key="15">
    <source>
        <dbReference type="RuleBase" id="RU003431"/>
    </source>
</evidence>
<comment type="caution">
    <text evidence="19">The sequence shown here is derived from an EMBL/GenBank/DDBJ whole genome shotgun (WGS) entry which is preliminary data.</text>
</comment>
<evidence type="ECO:0000256" key="16">
    <source>
        <dbReference type="SAM" id="Coils"/>
    </source>
</evidence>
<proteinExistence type="inferred from homology"/>
<evidence type="ECO:0000256" key="3">
    <source>
        <dbReference type="ARBA" id="ARBA00012202"/>
    </source>
</evidence>
<keyword evidence="5" id="KW-0732">Signal</keyword>
<keyword evidence="13 15" id="KW-0141">cGMP biosynthesis</keyword>
<keyword evidence="10" id="KW-0675">Receptor</keyword>
<feature type="domain" description="Guanylate cyclase" evidence="18">
    <location>
        <begin position="505"/>
        <end position="635"/>
    </location>
</feature>
<evidence type="ECO:0000256" key="8">
    <source>
        <dbReference type="ARBA" id="ARBA00023134"/>
    </source>
</evidence>
<dbReference type="CDD" id="cd07302">
    <property type="entry name" value="CHD"/>
    <property type="match status" value="1"/>
</dbReference>
<dbReference type="GO" id="GO:0005886">
    <property type="term" value="C:plasma membrane"/>
    <property type="evidence" value="ECO:0007669"/>
    <property type="project" value="TreeGrafter"/>
</dbReference>
<keyword evidence="11" id="KW-0325">Glycoprotein</keyword>
<dbReference type="InterPro" id="IPR050401">
    <property type="entry name" value="Cyclic_nucleotide_synthase"/>
</dbReference>
<evidence type="ECO:0000256" key="13">
    <source>
        <dbReference type="ARBA" id="ARBA00023293"/>
    </source>
</evidence>
<dbReference type="InterPro" id="IPR018297">
    <property type="entry name" value="A/G_cyclase_CS"/>
</dbReference>
<evidence type="ECO:0000259" key="17">
    <source>
        <dbReference type="PROSITE" id="PS50011"/>
    </source>
</evidence>
<name>A0A8K0D8F2_IGNLU</name>
<dbReference type="GO" id="GO:0004016">
    <property type="term" value="F:adenylate cyclase activity"/>
    <property type="evidence" value="ECO:0007669"/>
    <property type="project" value="TreeGrafter"/>
</dbReference>
<dbReference type="GO" id="GO:0005524">
    <property type="term" value="F:ATP binding"/>
    <property type="evidence" value="ECO:0007669"/>
    <property type="project" value="InterPro"/>
</dbReference>
<dbReference type="GO" id="GO:0035556">
    <property type="term" value="P:intracellular signal transduction"/>
    <property type="evidence" value="ECO:0007669"/>
    <property type="project" value="InterPro"/>
</dbReference>
<dbReference type="SMART" id="SM00220">
    <property type="entry name" value="S_TKc"/>
    <property type="match status" value="1"/>
</dbReference>
<dbReference type="FunFam" id="3.30.70.1230:FF:000004">
    <property type="entry name" value="Guanylate cyclase"/>
    <property type="match status" value="1"/>
</dbReference>
<dbReference type="GO" id="GO:0005525">
    <property type="term" value="F:GTP binding"/>
    <property type="evidence" value="ECO:0007669"/>
    <property type="project" value="UniProtKB-KW"/>
</dbReference>
<dbReference type="SUPFAM" id="SSF56112">
    <property type="entry name" value="Protein kinase-like (PK-like)"/>
    <property type="match status" value="1"/>
</dbReference>
<keyword evidence="6" id="KW-0547">Nucleotide-binding</keyword>
<evidence type="ECO:0000256" key="9">
    <source>
        <dbReference type="ARBA" id="ARBA00023136"/>
    </source>
</evidence>
<organism evidence="19 20">
    <name type="scientific">Ignelater luminosus</name>
    <name type="common">Cucubano</name>
    <name type="synonym">Pyrophorus luminosus</name>
    <dbReference type="NCBI Taxonomy" id="2038154"/>
    <lineage>
        <taxon>Eukaryota</taxon>
        <taxon>Metazoa</taxon>
        <taxon>Ecdysozoa</taxon>
        <taxon>Arthropoda</taxon>
        <taxon>Hexapoda</taxon>
        <taxon>Insecta</taxon>
        <taxon>Pterygota</taxon>
        <taxon>Neoptera</taxon>
        <taxon>Endopterygota</taxon>
        <taxon>Coleoptera</taxon>
        <taxon>Polyphaga</taxon>
        <taxon>Elateriformia</taxon>
        <taxon>Elateroidea</taxon>
        <taxon>Elateridae</taxon>
        <taxon>Agrypninae</taxon>
        <taxon>Pyrophorini</taxon>
        <taxon>Ignelater</taxon>
    </lineage>
</organism>
<dbReference type="PANTHER" id="PTHR11920">
    <property type="entry name" value="GUANYLYL CYCLASE"/>
    <property type="match status" value="1"/>
</dbReference>
<comment type="catalytic activity">
    <reaction evidence="1 15">
        <text>GTP = 3',5'-cyclic GMP + diphosphate</text>
        <dbReference type="Rhea" id="RHEA:13665"/>
        <dbReference type="ChEBI" id="CHEBI:33019"/>
        <dbReference type="ChEBI" id="CHEBI:37565"/>
        <dbReference type="ChEBI" id="CHEBI:57746"/>
        <dbReference type="EC" id="4.6.1.2"/>
    </reaction>
</comment>
<dbReference type="SUPFAM" id="SSF53822">
    <property type="entry name" value="Periplasmic binding protein-like I"/>
    <property type="match status" value="1"/>
</dbReference>
<evidence type="ECO:0000256" key="12">
    <source>
        <dbReference type="ARBA" id="ARBA00023239"/>
    </source>
</evidence>
<dbReference type="PANTHER" id="PTHR11920:SF335">
    <property type="entry name" value="GUANYLATE CYCLASE"/>
    <property type="match status" value="1"/>
</dbReference>
<dbReference type="GO" id="GO:0004672">
    <property type="term" value="F:protein kinase activity"/>
    <property type="evidence" value="ECO:0007669"/>
    <property type="project" value="InterPro"/>
</dbReference>
<dbReference type="Gene3D" id="3.30.70.1230">
    <property type="entry name" value="Nucleotide cyclase"/>
    <property type="match status" value="1"/>
</dbReference>
<dbReference type="EMBL" id="VTPC01002902">
    <property type="protein sequence ID" value="KAF2899291.1"/>
    <property type="molecule type" value="Genomic_DNA"/>
</dbReference>
<dbReference type="Pfam" id="PF07701">
    <property type="entry name" value="HNOBA"/>
    <property type="match status" value="1"/>
</dbReference>
<keyword evidence="16" id="KW-0175">Coiled coil</keyword>
<dbReference type="InterPro" id="IPR000719">
    <property type="entry name" value="Prot_kinase_dom"/>
</dbReference>
<dbReference type="Proteomes" id="UP000801492">
    <property type="component" value="Unassembled WGS sequence"/>
</dbReference>
<dbReference type="PROSITE" id="PS00452">
    <property type="entry name" value="GUANYLATE_CYCLASE_1"/>
    <property type="match status" value="1"/>
</dbReference>
<evidence type="ECO:0000256" key="10">
    <source>
        <dbReference type="ARBA" id="ARBA00023170"/>
    </source>
</evidence>
<dbReference type="InterPro" id="IPR001245">
    <property type="entry name" value="Ser-Thr/Tyr_kinase_cat_dom"/>
</dbReference>
<keyword evidence="4" id="KW-0812">Transmembrane</keyword>
<dbReference type="InterPro" id="IPR001054">
    <property type="entry name" value="A/G_cyclase"/>
</dbReference>
<dbReference type="OrthoDB" id="1890790at2759"/>
<evidence type="ECO:0000256" key="2">
    <source>
        <dbReference type="ARBA" id="ARBA00004479"/>
    </source>
</evidence>
<sequence>MGYMVYMDENGDAGGNYTLIARKPFKNRCEEYGLFPIGVFVLSGSNSGLPVLDITDSIDWVSGKPPVAVPLCGFRGEFCISNTFEITFGVTGGILLAFAIGASILYRNWKYEQELDSLLWKVDFRDIEIKETSNNNAVENKTTPGTYPYIRTSQVSLSSNADAEFRYSTIYAEIGIYKGRVIAIKRVSKKNIDITREMKKELKMMRDLHHDNLDMFIGACTDPPNVCILTEYCTRGSLKDILENEDVKLDNMFIASLVEDILRGMIYLHESPVRFHGALHTGNCLVDSRWVVKLTDFGLREFKKGEENISLKDTNKVVEKCRKLLYRAPELLRSSEFHLRGNLTHGTQKGDVYSFGIILYELHSRQGPFGENSLSYAEILRRIICGGSTPFRPSLECLENSIDAVRECLKDCWSENPDDRPDFKTLRTRLRPLRKGMKPNIFDNMMAMMEKYANNLEALVDERTDQLQEEKKKTDALLYEMLPKTVAEQLKRGNKVEAEGFECVTIYFSDIVGFTAMSAESTPLEVVDFLNDLYTCFDSIIGNYDVYKVETIGDAYMVVSGLPIRNGNQHAAEIASMSLHLLSKVKNFTIRHRPGEKLLLRVGIHSGQVCAGVVGLKMPRYCLFGDTVNTASRMESTGLPLKIHCSQQCMQLLTRMGGYHLIERGEVLMKGKGNQHTYWLISEDPAMREIRRCERENRRLNGDNSRLLLPKSSLKHKTGIIKSPISRCSSFESPKKLRFANGDSFSMKIKRKTLDVIVDSSPYKKSATSLNENSINESCRETLKTSSTSCPCIENLANSSVMLAQSHLSMFLKDDRSTKVNQLICHSVPSLCPNLCVPQNSILQVISAPVSPKTDKSASKYSEHEEVFQWEDSTPLLKVTPADNISATV</sequence>
<evidence type="ECO:0000256" key="1">
    <source>
        <dbReference type="ARBA" id="ARBA00001436"/>
    </source>
</evidence>
<evidence type="ECO:0000313" key="19">
    <source>
        <dbReference type="EMBL" id="KAF2899291.1"/>
    </source>
</evidence>
<keyword evidence="7" id="KW-1133">Transmembrane helix</keyword>
<reference evidence="19" key="1">
    <citation type="submission" date="2019-08" db="EMBL/GenBank/DDBJ databases">
        <title>The genome of the North American firefly Photinus pyralis.</title>
        <authorList>
            <consortium name="Photinus pyralis genome working group"/>
            <person name="Fallon T.R."/>
            <person name="Sander Lower S.E."/>
            <person name="Weng J.-K."/>
        </authorList>
    </citation>
    <scope>NUCLEOTIDE SEQUENCE</scope>
    <source>
        <strain evidence="19">TRF0915ILg1</strain>
        <tissue evidence="19">Whole body</tissue>
    </source>
</reference>
<dbReference type="GO" id="GO:0001653">
    <property type="term" value="F:peptide receptor activity"/>
    <property type="evidence" value="ECO:0007669"/>
    <property type="project" value="TreeGrafter"/>
</dbReference>
<evidence type="ECO:0000313" key="20">
    <source>
        <dbReference type="Proteomes" id="UP000801492"/>
    </source>
</evidence>